<dbReference type="KEGG" id="lbi:LEPBI_I0676"/>
<dbReference type="InterPro" id="IPR003594">
    <property type="entry name" value="HATPase_dom"/>
</dbReference>
<dbReference type="SUPFAM" id="SSF55874">
    <property type="entry name" value="ATPase domain of HSP90 chaperone/DNA topoisomerase II/histidine kinase"/>
    <property type="match status" value="1"/>
</dbReference>
<dbReference type="Gene3D" id="3.30.565.10">
    <property type="entry name" value="Histidine kinase-like ATPase, C-terminal domain"/>
    <property type="match status" value="1"/>
</dbReference>
<accession>B0SKQ1</accession>
<evidence type="ECO:0000259" key="1">
    <source>
        <dbReference type="Pfam" id="PF13581"/>
    </source>
</evidence>
<gene>
    <name evidence="2" type="ordered locus">LEPBI_I0676</name>
</gene>
<dbReference type="AlphaFoldDB" id="B0SKQ1"/>
<dbReference type="InterPro" id="IPR036890">
    <property type="entry name" value="HATPase_C_sf"/>
</dbReference>
<keyword evidence="3" id="KW-1185">Reference proteome</keyword>
<name>B0SKQ1_LEPBP</name>
<evidence type="ECO:0000313" key="3">
    <source>
        <dbReference type="Proteomes" id="UP000001847"/>
    </source>
</evidence>
<sequence>MMRERKRRPLTAPSEVIPYLLSPSPGSYAMFLPPDMSSVKQFRQELKRTLLDNGFSFDNIIQIELAADEALTNAVAANVSCDCDETIICRWRIDSAKFTLYILDYGSGLSGESPVPDNDKELLRQNQSQCFSTFLDHIKNHQSKKPDTLPYNGSDQKHKNMGKGLKIINAMMDSVKVMFHGEGMVDEAPAGFKVMGSIIALEYDRSKHL</sequence>
<dbReference type="STRING" id="456481.LEPBI_I0676"/>
<protein>
    <recommendedName>
        <fullName evidence="1">Histidine kinase/HSP90-like ATPase domain-containing protein</fullName>
    </recommendedName>
</protein>
<dbReference type="EMBL" id="CP000786">
    <property type="protein sequence ID" value="ABZ96808.1"/>
    <property type="molecule type" value="Genomic_DNA"/>
</dbReference>
<dbReference type="HOGENOM" id="CLU_1314134_0_0_12"/>
<dbReference type="Pfam" id="PF13581">
    <property type="entry name" value="HATPase_c_2"/>
    <property type="match status" value="1"/>
</dbReference>
<reference evidence="2 3" key="1">
    <citation type="journal article" date="2008" name="PLoS ONE">
        <title>Genome sequence of the saprophyte Leptospira biflexa provides insights into the evolution of Leptospira and the pathogenesis of leptospirosis.</title>
        <authorList>
            <person name="Picardeau M."/>
            <person name="Bulach D.M."/>
            <person name="Bouchier C."/>
            <person name="Zuerner R.L."/>
            <person name="Zidane N."/>
            <person name="Wilson P.J."/>
            <person name="Creno S."/>
            <person name="Kuczek E.S."/>
            <person name="Bommezzadri S."/>
            <person name="Davis J.C."/>
            <person name="McGrath A."/>
            <person name="Johnson M.J."/>
            <person name="Boursaux-Eude C."/>
            <person name="Seemann T."/>
            <person name="Rouy Z."/>
            <person name="Coppel R.L."/>
            <person name="Rood J.I."/>
            <person name="Lajus A."/>
            <person name="Davies J.K."/>
            <person name="Medigue C."/>
            <person name="Adler B."/>
        </authorList>
    </citation>
    <scope>NUCLEOTIDE SEQUENCE [LARGE SCALE GENOMIC DNA]</scope>
    <source>
        <strain evidence="3">Patoc 1 / ATCC 23582 / Paris</strain>
    </source>
</reference>
<organism evidence="2 3">
    <name type="scientific">Leptospira biflexa serovar Patoc (strain Patoc 1 / ATCC 23582 / Paris)</name>
    <dbReference type="NCBI Taxonomy" id="456481"/>
    <lineage>
        <taxon>Bacteria</taxon>
        <taxon>Pseudomonadati</taxon>
        <taxon>Spirochaetota</taxon>
        <taxon>Spirochaetia</taxon>
        <taxon>Leptospirales</taxon>
        <taxon>Leptospiraceae</taxon>
        <taxon>Leptospira</taxon>
    </lineage>
</organism>
<evidence type="ECO:0000313" key="2">
    <source>
        <dbReference type="EMBL" id="ABZ96808.1"/>
    </source>
</evidence>
<dbReference type="Proteomes" id="UP000001847">
    <property type="component" value="Chromosome I"/>
</dbReference>
<feature type="domain" description="Histidine kinase/HSP90-like ATPase" evidence="1">
    <location>
        <begin position="33"/>
        <end position="183"/>
    </location>
</feature>
<proteinExistence type="predicted"/>